<sequence>MAWTTTDDNDAFLDNAGPFVRERPDENTLLLSLADSLRTAGPGRYGDGVPYYGWWRGPRGAVSAAFIWTPPYPVQLSPMPQEAAADLARTLLGGQRTITGAGGRESAATAFAAAWAQETGGVARVTAHQRLYRLGELVPPSPAPPGAARLATEEDRGLLLDWFAAYHRDMEEDPTDSERALTERLSYGGCTLWQVAGVPVAMASVTRPSSGMVRIGGVYTPNEQRRRGYAGAATAAVSQGVLDAGVERVLLFTDLTNPTSNALYQRLGYRTVEDRVTLALDATPVPTHS</sequence>
<dbReference type="Proteomes" id="UP000588098">
    <property type="component" value="Unassembled WGS sequence"/>
</dbReference>
<gene>
    <name evidence="2" type="ORF">FHS42_006766</name>
</gene>
<evidence type="ECO:0000259" key="1">
    <source>
        <dbReference type="PROSITE" id="PS51186"/>
    </source>
</evidence>
<dbReference type="RefSeq" id="WP_184579141.1">
    <property type="nucleotide sequence ID" value="NZ_JACHJL010000026.1"/>
</dbReference>
<dbReference type="InterPro" id="IPR000182">
    <property type="entry name" value="GNAT_dom"/>
</dbReference>
<dbReference type="Gene3D" id="3.40.630.30">
    <property type="match status" value="1"/>
</dbReference>
<dbReference type="EMBL" id="JACHJL010000026">
    <property type="protein sequence ID" value="MBB5939670.1"/>
    <property type="molecule type" value="Genomic_DNA"/>
</dbReference>
<proteinExistence type="predicted"/>
<dbReference type="SUPFAM" id="SSF55729">
    <property type="entry name" value="Acyl-CoA N-acyltransferases (Nat)"/>
    <property type="match status" value="1"/>
</dbReference>
<accession>A0A7W9QG66</accession>
<feature type="domain" description="N-acetyltransferase" evidence="1">
    <location>
        <begin position="146"/>
        <end position="286"/>
    </location>
</feature>
<keyword evidence="2" id="KW-0808">Transferase</keyword>
<comment type="caution">
    <text evidence="2">The sequence shown here is derived from an EMBL/GenBank/DDBJ whole genome shotgun (WGS) entry which is preliminary data.</text>
</comment>
<protein>
    <submittedName>
        <fullName evidence="2">RimJ/RimL family protein N-acetyltransferase</fullName>
    </submittedName>
</protein>
<dbReference type="AlphaFoldDB" id="A0A7W9QG66"/>
<evidence type="ECO:0000313" key="3">
    <source>
        <dbReference type="Proteomes" id="UP000588098"/>
    </source>
</evidence>
<keyword evidence="3" id="KW-1185">Reference proteome</keyword>
<dbReference type="PROSITE" id="PS51186">
    <property type="entry name" value="GNAT"/>
    <property type="match status" value="1"/>
</dbReference>
<dbReference type="InterPro" id="IPR016181">
    <property type="entry name" value="Acyl_CoA_acyltransferase"/>
</dbReference>
<dbReference type="Pfam" id="PF00583">
    <property type="entry name" value="Acetyltransf_1"/>
    <property type="match status" value="1"/>
</dbReference>
<name>A0A7W9QG66_9ACTN</name>
<reference evidence="2 3" key="1">
    <citation type="submission" date="2020-08" db="EMBL/GenBank/DDBJ databases">
        <title>Genomic Encyclopedia of Type Strains, Phase III (KMG-III): the genomes of soil and plant-associated and newly described type strains.</title>
        <authorList>
            <person name="Whitman W."/>
        </authorList>
    </citation>
    <scope>NUCLEOTIDE SEQUENCE [LARGE SCALE GENOMIC DNA]</scope>
    <source>
        <strain evidence="2 3">CECT 8305</strain>
    </source>
</reference>
<dbReference type="GO" id="GO:0016747">
    <property type="term" value="F:acyltransferase activity, transferring groups other than amino-acyl groups"/>
    <property type="evidence" value="ECO:0007669"/>
    <property type="project" value="InterPro"/>
</dbReference>
<evidence type="ECO:0000313" key="2">
    <source>
        <dbReference type="EMBL" id="MBB5939670.1"/>
    </source>
</evidence>
<organism evidence="2 3">
    <name type="scientific">Streptomyces zagrosensis</name>
    <dbReference type="NCBI Taxonomy" id="1042984"/>
    <lineage>
        <taxon>Bacteria</taxon>
        <taxon>Bacillati</taxon>
        <taxon>Actinomycetota</taxon>
        <taxon>Actinomycetes</taxon>
        <taxon>Kitasatosporales</taxon>
        <taxon>Streptomycetaceae</taxon>
        <taxon>Streptomyces</taxon>
    </lineage>
</organism>